<feature type="region of interest" description="Disordered" evidence="1">
    <location>
        <begin position="69"/>
        <end position="100"/>
    </location>
</feature>
<proteinExistence type="predicted"/>
<feature type="compositionally biased region" description="Polar residues" evidence="1">
    <location>
        <begin position="87"/>
        <end position="100"/>
    </location>
</feature>
<reference evidence="2" key="1">
    <citation type="submission" date="2023-01" db="EMBL/GenBank/DDBJ databases">
        <title>Exophiala dermititidis isolated from Cystic Fibrosis Patient.</title>
        <authorList>
            <person name="Kurbessoian T."/>
            <person name="Crocker A."/>
            <person name="Murante D."/>
            <person name="Hogan D.A."/>
            <person name="Stajich J.E."/>
        </authorList>
    </citation>
    <scope>NUCLEOTIDE SEQUENCE</scope>
    <source>
        <strain evidence="2">Ex8</strain>
    </source>
</reference>
<dbReference type="AlphaFoldDB" id="A0AAN6EVD5"/>
<name>A0AAN6EVD5_EXODE</name>
<organism evidence="2 3">
    <name type="scientific">Exophiala dermatitidis</name>
    <name type="common">Black yeast-like fungus</name>
    <name type="synonym">Wangiella dermatitidis</name>
    <dbReference type="NCBI Taxonomy" id="5970"/>
    <lineage>
        <taxon>Eukaryota</taxon>
        <taxon>Fungi</taxon>
        <taxon>Dikarya</taxon>
        <taxon>Ascomycota</taxon>
        <taxon>Pezizomycotina</taxon>
        <taxon>Eurotiomycetes</taxon>
        <taxon>Chaetothyriomycetidae</taxon>
        <taxon>Chaetothyriales</taxon>
        <taxon>Herpotrichiellaceae</taxon>
        <taxon>Exophiala</taxon>
    </lineage>
</organism>
<evidence type="ECO:0000313" key="3">
    <source>
        <dbReference type="Proteomes" id="UP001161757"/>
    </source>
</evidence>
<evidence type="ECO:0000313" key="2">
    <source>
        <dbReference type="EMBL" id="KAJ8990610.1"/>
    </source>
</evidence>
<comment type="caution">
    <text evidence="2">The sequence shown here is derived from an EMBL/GenBank/DDBJ whole genome shotgun (WGS) entry which is preliminary data.</text>
</comment>
<accession>A0AAN6EVD5</accession>
<sequence>MTAGNDPTIGRLGYSALDHDGPSRSSWHSLLNHTPTFPRQSQHVFIVFRMVSMHTRIIRVLVHQETSTGWMMNSSPPGQEAEDGYGVSTSSGPVCTIQSSSSGTLAEDLSGAASGEVYGQYLSLKTA</sequence>
<protein>
    <submittedName>
        <fullName evidence="2">Uncharacterized protein</fullName>
    </submittedName>
</protein>
<evidence type="ECO:0000256" key="1">
    <source>
        <dbReference type="SAM" id="MobiDB-lite"/>
    </source>
</evidence>
<dbReference type="Proteomes" id="UP001161757">
    <property type="component" value="Unassembled WGS sequence"/>
</dbReference>
<gene>
    <name evidence="2" type="ORF">HRR80_005386</name>
</gene>
<dbReference type="EMBL" id="JAJGCB010000010">
    <property type="protein sequence ID" value="KAJ8990610.1"/>
    <property type="molecule type" value="Genomic_DNA"/>
</dbReference>